<dbReference type="Proteomes" id="UP000037600">
    <property type="component" value="Unassembled WGS sequence"/>
</dbReference>
<dbReference type="InterPro" id="IPR011051">
    <property type="entry name" value="RmlC_Cupin_sf"/>
</dbReference>
<dbReference type="Pfam" id="PF07883">
    <property type="entry name" value="Cupin_2"/>
    <property type="match status" value="1"/>
</dbReference>
<protein>
    <recommendedName>
        <fullName evidence="2">Cupin type-2 domain-containing protein</fullName>
    </recommendedName>
</protein>
<organism evidence="3 4">
    <name type="scientific">Catenovulum maritimum</name>
    <dbReference type="NCBI Taxonomy" id="1513271"/>
    <lineage>
        <taxon>Bacteria</taxon>
        <taxon>Pseudomonadati</taxon>
        <taxon>Pseudomonadota</taxon>
        <taxon>Gammaproteobacteria</taxon>
        <taxon>Alteromonadales</taxon>
        <taxon>Alteromonadaceae</taxon>
        <taxon>Catenovulum</taxon>
    </lineage>
</organism>
<dbReference type="InterPro" id="IPR013096">
    <property type="entry name" value="Cupin_2"/>
</dbReference>
<dbReference type="InterPro" id="IPR051610">
    <property type="entry name" value="GPI/OXD"/>
</dbReference>
<accession>A0A0J8JH16</accession>
<dbReference type="PANTHER" id="PTHR35848">
    <property type="entry name" value="OXALATE-BINDING PROTEIN"/>
    <property type="match status" value="1"/>
</dbReference>
<dbReference type="STRING" id="1513271.XM47_18405"/>
<dbReference type="EMBL" id="LAZL01000048">
    <property type="protein sequence ID" value="KMT63686.1"/>
    <property type="molecule type" value="Genomic_DNA"/>
</dbReference>
<evidence type="ECO:0000313" key="4">
    <source>
        <dbReference type="Proteomes" id="UP000037600"/>
    </source>
</evidence>
<comment type="caution">
    <text evidence="3">The sequence shown here is derived from an EMBL/GenBank/DDBJ whole genome shotgun (WGS) entry which is preliminary data.</text>
</comment>
<keyword evidence="1" id="KW-0479">Metal-binding</keyword>
<gene>
    <name evidence="3" type="ORF">XM47_18405</name>
</gene>
<reference evidence="3 4" key="1">
    <citation type="submission" date="2015-04" db="EMBL/GenBank/DDBJ databases">
        <title>Draft Genome Sequence of the Novel Agar-Digesting Marine Bacterium Q1.</title>
        <authorList>
            <person name="Li Y."/>
            <person name="Li D."/>
            <person name="Chen G."/>
            <person name="Du Z."/>
        </authorList>
    </citation>
    <scope>NUCLEOTIDE SEQUENCE [LARGE SCALE GENOMIC DNA]</scope>
    <source>
        <strain evidence="3 4">Q1</strain>
    </source>
</reference>
<proteinExistence type="predicted"/>
<dbReference type="AlphaFoldDB" id="A0A0J8JH16"/>
<dbReference type="Gene3D" id="2.60.120.10">
    <property type="entry name" value="Jelly Rolls"/>
    <property type="match status" value="1"/>
</dbReference>
<feature type="domain" description="Cupin type-2" evidence="2">
    <location>
        <begin position="57"/>
        <end position="125"/>
    </location>
</feature>
<evidence type="ECO:0000256" key="1">
    <source>
        <dbReference type="ARBA" id="ARBA00022723"/>
    </source>
</evidence>
<dbReference type="PANTHER" id="PTHR35848:SF6">
    <property type="entry name" value="CUPIN TYPE-2 DOMAIN-CONTAINING PROTEIN"/>
    <property type="match status" value="1"/>
</dbReference>
<name>A0A0J8JH16_9ALTE</name>
<sequence length="134" mass="14798">MTLLFSISFVLKADDQKLLESSIVSAQDAAVNQYVGSVFNTYFLGQTKTSKNVITGVAVIEPNHEIHPPHQHQEEEFLMILAGEGTWLLNGIKSKAQIGDILYAAPGDLHGIFNTGKTPLKFVVVKWEVKSQMQ</sequence>
<evidence type="ECO:0000313" key="3">
    <source>
        <dbReference type="EMBL" id="KMT63686.1"/>
    </source>
</evidence>
<keyword evidence="4" id="KW-1185">Reference proteome</keyword>
<dbReference type="SUPFAM" id="SSF51182">
    <property type="entry name" value="RmlC-like cupins"/>
    <property type="match status" value="1"/>
</dbReference>
<evidence type="ECO:0000259" key="2">
    <source>
        <dbReference type="Pfam" id="PF07883"/>
    </source>
</evidence>
<dbReference type="GO" id="GO:0046872">
    <property type="term" value="F:metal ion binding"/>
    <property type="evidence" value="ECO:0007669"/>
    <property type="project" value="UniProtKB-KW"/>
</dbReference>
<dbReference type="InterPro" id="IPR014710">
    <property type="entry name" value="RmlC-like_jellyroll"/>
</dbReference>